<dbReference type="EMBL" id="CAJVPM010041798">
    <property type="protein sequence ID" value="CAG8707383.1"/>
    <property type="molecule type" value="Genomic_DNA"/>
</dbReference>
<gene>
    <name evidence="1" type="ORF">SCALOS_LOCUS10736</name>
</gene>
<organism evidence="1 2">
    <name type="scientific">Scutellospora calospora</name>
    <dbReference type="NCBI Taxonomy" id="85575"/>
    <lineage>
        <taxon>Eukaryota</taxon>
        <taxon>Fungi</taxon>
        <taxon>Fungi incertae sedis</taxon>
        <taxon>Mucoromycota</taxon>
        <taxon>Glomeromycotina</taxon>
        <taxon>Glomeromycetes</taxon>
        <taxon>Diversisporales</taxon>
        <taxon>Gigasporaceae</taxon>
        <taxon>Scutellospora</taxon>
    </lineage>
</organism>
<feature type="non-terminal residue" evidence="1">
    <location>
        <position position="116"/>
    </location>
</feature>
<reference evidence="1" key="1">
    <citation type="submission" date="2021-06" db="EMBL/GenBank/DDBJ databases">
        <authorList>
            <person name="Kallberg Y."/>
            <person name="Tangrot J."/>
            <person name="Rosling A."/>
        </authorList>
    </citation>
    <scope>NUCLEOTIDE SEQUENCE</scope>
    <source>
        <strain evidence="1">AU212A</strain>
    </source>
</reference>
<sequence length="116" mass="13271">MSNDSNNAFNAPFGVEQSQINTKLLDPRFFTTTTTTVAPTMYSVANMPLNQTLSPTQSQASRELIVDFCINVSFSLDRTEKQVQRDMNHFFQLCDVHMNRILPDDVDIKIIQLQNR</sequence>
<dbReference type="Proteomes" id="UP000789860">
    <property type="component" value="Unassembled WGS sequence"/>
</dbReference>
<name>A0ACA9PHR9_9GLOM</name>
<comment type="caution">
    <text evidence="1">The sequence shown here is derived from an EMBL/GenBank/DDBJ whole genome shotgun (WGS) entry which is preliminary data.</text>
</comment>
<evidence type="ECO:0000313" key="2">
    <source>
        <dbReference type="Proteomes" id="UP000789860"/>
    </source>
</evidence>
<proteinExistence type="predicted"/>
<accession>A0ACA9PHR9</accession>
<evidence type="ECO:0000313" key="1">
    <source>
        <dbReference type="EMBL" id="CAG8707383.1"/>
    </source>
</evidence>
<protein>
    <submittedName>
        <fullName evidence="1">780_t:CDS:1</fullName>
    </submittedName>
</protein>
<keyword evidence="2" id="KW-1185">Reference proteome</keyword>